<sequence length="636" mass="69684">MRSLTLDGCRLVTERCGPLLSSQFVALRNYSQSLPAKSLFQPSQAQLLRFAITGTTCSGPGDRLDKKLDERLKSQFQKNRLPKRLSTIDPLSPPLPKLPKGHGLSRLQADVETFINSESSGANLLKSIQSLENALDQCHTRVEGEDLLMTINGLLARLNRLGVKDTHQLLLLGMSYAAENFSSGSLAVYLRNYSKGGHGTLPRSISVSLIDSLLNGFKRRYWEDPSIDKSAMLRVIIGPGTEPTSADTVHSHLDFSSIRESEVLPKYLQLLGELGGEKIVFDLWRQVQAELEYGQTAAITESAIASIEAFLTLGNPGRALEAAQLASKYIDLNEHLPALTWKLLLEHDSHGLLRTVIAPATTATLLQRDIHSLELVLGATWFNDGAGHHYYPLNMEEIHSTSAANDSYQPSYNPSEYTSSVKFIRQLQGGMQKNGCSRPLDNLTAIADLLDEYEGVDIPLKIQLHENFDTLDYAWFPSCSPVEFVGNRPQLGRDIGQPLSPSSLGLISAHVDGNGVPIRSLGNVSLMQLGCIGVRASVANATGLCDSIERWRCTGHIIAWDRQSGKVVALWIGKGNGVVRPGLVKPTPPLELPFIFGTVTISDTEEAIISQCDRLGPLNNKQSYWVDVDSSSNLLK</sequence>
<evidence type="ECO:0000313" key="1">
    <source>
        <dbReference type="EMBL" id="EZF54689.1"/>
    </source>
</evidence>
<organism evidence="1">
    <name type="scientific">Trichophyton rubrum CBS 288.86</name>
    <dbReference type="NCBI Taxonomy" id="1215330"/>
    <lineage>
        <taxon>Eukaryota</taxon>
        <taxon>Fungi</taxon>
        <taxon>Dikarya</taxon>
        <taxon>Ascomycota</taxon>
        <taxon>Pezizomycotina</taxon>
        <taxon>Eurotiomycetes</taxon>
        <taxon>Eurotiomycetidae</taxon>
        <taxon>Onygenales</taxon>
        <taxon>Arthrodermataceae</taxon>
        <taxon>Trichophyton</taxon>
    </lineage>
</organism>
<gene>
    <name evidence="1" type="ORF">H103_02662</name>
</gene>
<dbReference type="AlphaFoldDB" id="A0A022W8S1"/>
<accession>A0A022W8S1</accession>
<protein>
    <submittedName>
        <fullName evidence="1">Uncharacterized protein</fullName>
    </submittedName>
</protein>
<dbReference type="OrthoDB" id="4442598at2759"/>
<dbReference type="HOGENOM" id="CLU_027893_0_0_1"/>
<reference evidence="1" key="1">
    <citation type="submission" date="2014-02" db="EMBL/GenBank/DDBJ databases">
        <title>The Genome Sequence of Trichophyton rubrum (morphotype fischeri) CBS 288.86.</title>
        <authorList>
            <consortium name="The Broad Institute Genomics Platform"/>
            <person name="Cuomo C.A."/>
            <person name="White T.C."/>
            <person name="Graser Y."/>
            <person name="Martinez-Rossi N."/>
            <person name="Heitman J."/>
            <person name="Young S.K."/>
            <person name="Zeng Q."/>
            <person name="Gargeya S."/>
            <person name="Abouelleil A."/>
            <person name="Alvarado L."/>
            <person name="Chapman S.B."/>
            <person name="Gainer-Dewar J."/>
            <person name="Goldberg J."/>
            <person name="Griggs A."/>
            <person name="Gujja S."/>
            <person name="Hansen M."/>
            <person name="Howarth C."/>
            <person name="Imamovic A."/>
            <person name="Larimer J."/>
            <person name="Martinez D."/>
            <person name="Murphy C."/>
            <person name="Pearson M.D."/>
            <person name="Persinoti G."/>
            <person name="Poon T."/>
            <person name="Priest M."/>
            <person name="Roberts A.D."/>
            <person name="Saif S."/>
            <person name="Shea T.D."/>
            <person name="Sykes S.N."/>
            <person name="Wortman J."/>
            <person name="Nusbaum C."/>
            <person name="Birren B."/>
        </authorList>
    </citation>
    <scope>NUCLEOTIDE SEQUENCE [LARGE SCALE GENOMIC DNA]</scope>
    <source>
        <strain evidence="1">CBS 288.86</strain>
    </source>
</reference>
<dbReference type="Proteomes" id="UP000023758">
    <property type="component" value="Unassembled WGS sequence"/>
</dbReference>
<proteinExistence type="predicted"/>
<name>A0A022W8S1_TRIRU</name>
<dbReference type="EMBL" id="KK207780">
    <property type="protein sequence ID" value="EZF54689.1"/>
    <property type="molecule type" value="Genomic_DNA"/>
</dbReference>